<feature type="domain" description="Domain of unknown function at the cortex 1" evidence="2">
    <location>
        <begin position="3"/>
        <end position="172"/>
    </location>
</feature>
<dbReference type="PANTHER" id="PTHR34826:SF1">
    <property type="entry name" value="UPF0590 PROTEIN C594.01"/>
    <property type="match status" value="1"/>
</dbReference>
<evidence type="ECO:0000313" key="3">
    <source>
        <dbReference type="EMBL" id="KPV73892.1"/>
    </source>
</evidence>
<dbReference type="STRING" id="578459.A0A0P9EWZ4"/>
<accession>A0A0P9EWZ4</accession>
<dbReference type="Pfam" id="PF08588">
    <property type="entry name" value="Duc1"/>
    <property type="match status" value="2"/>
</dbReference>
<proteinExistence type="predicted"/>
<dbReference type="OrthoDB" id="2119945at2759"/>
<dbReference type="Proteomes" id="UP000053890">
    <property type="component" value="Unassembled WGS sequence"/>
</dbReference>
<sequence length="498" mass="53986">VPRLEVAVGPDRFHMSTAWVNQPSRPTEISTPHFVGRVTVFVKDFNGVTPDGSPPKPDAVYFEGRSRKFAILIEGKFRARAGVKPYSASEVQFGSDFADYLPDSFPMGPFQAGMKVAQWIDPATHYEFRPAHGRPFIMSPWAACVHTFSAYPSPSALSRAVVLSHDSSAADGVEQASFVPTEAMNDKHKWVERPHWSFLGLKGDPRVDAFLKEHSELLPPSGSSTPTAPPTSTTSSSSLAPPARPGMGQRPSSLILGTSFASSRPRVADALPARSDSPPFSADASAGGAGLWGAAIPKSDDVESTPHSGSSTPKKKSKWGKFSLSSLVGALETSSTKDDAHGHVVSADELLGAQRAGLQRAQSDVGAYRASEEVAKELGPWRFADESVDAAEDTNFVFLDPSHPRTVAQRRKYFCRKDSEGFTYDPDTVYAASFHAPFCDLNTLDLSIGPVKMNIAEHFTKMPIRYTLRSTRLAPRPDGQEGPLEEECFATISFRLVD</sequence>
<feature type="domain" description="Domain of unknown function at the cortex 1" evidence="2">
    <location>
        <begin position="391"/>
        <end position="497"/>
    </location>
</feature>
<dbReference type="PANTHER" id="PTHR34826">
    <property type="entry name" value="UPF0590 PROTEIN C409.17C"/>
    <property type="match status" value="1"/>
</dbReference>
<feature type="non-terminal residue" evidence="3">
    <location>
        <position position="1"/>
    </location>
</feature>
<evidence type="ECO:0000313" key="4">
    <source>
        <dbReference type="Proteomes" id="UP000053890"/>
    </source>
</evidence>
<dbReference type="GeneID" id="28972763"/>
<reference evidence="3 4" key="1">
    <citation type="journal article" date="2015" name="Front. Microbiol.">
        <title>Genome sequence of the plant growth promoting endophytic yeast Rhodotorula graminis WP1.</title>
        <authorList>
            <person name="Firrincieli A."/>
            <person name="Otillar R."/>
            <person name="Salamov A."/>
            <person name="Schmutz J."/>
            <person name="Khan Z."/>
            <person name="Redman R.S."/>
            <person name="Fleck N.D."/>
            <person name="Lindquist E."/>
            <person name="Grigoriev I.V."/>
            <person name="Doty S.L."/>
        </authorList>
    </citation>
    <scope>NUCLEOTIDE SEQUENCE [LARGE SCALE GENOMIC DNA]</scope>
    <source>
        <strain evidence="3 4">WP1</strain>
    </source>
</reference>
<organism evidence="3 4">
    <name type="scientific">Rhodotorula graminis (strain WP1)</name>
    <dbReference type="NCBI Taxonomy" id="578459"/>
    <lineage>
        <taxon>Eukaryota</taxon>
        <taxon>Fungi</taxon>
        <taxon>Dikarya</taxon>
        <taxon>Basidiomycota</taxon>
        <taxon>Pucciniomycotina</taxon>
        <taxon>Microbotryomycetes</taxon>
        <taxon>Sporidiobolales</taxon>
        <taxon>Sporidiobolaceae</taxon>
        <taxon>Rhodotorula</taxon>
    </lineage>
</organism>
<evidence type="ECO:0000256" key="1">
    <source>
        <dbReference type="SAM" id="MobiDB-lite"/>
    </source>
</evidence>
<dbReference type="RefSeq" id="XP_018269941.1">
    <property type="nucleotide sequence ID" value="XM_018412314.1"/>
</dbReference>
<evidence type="ECO:0000259" key="2">
    <source>
        <dbReference type="Pfam" id="PF08588"/>
    </source>
</evidence>
<name>A0A0P9EWZ4_RHOGW</name>
<keyword evidence="4" id="KW-1185">Reference proteome</keyword>
<dbReference type="AlphaFoldDB" id="A0A0P9EWZ4"/>
<gene>
    <name evidence="3" type="ORF">RHOBADRAFT_16423</name>
</gene>
<feature type="region of interest" description="Disordered" evidence="1">
    <location>
        <begin position="267"/>
        <end position="318"/>
    </location>
</feature>
<feature type="region of interest" description="Disordered" evidence="1">
    <location>
        <begin position="216"/>
        <end position="254"/>
    </location>
</feature>
<dbReference type="EMBL" id="KQ474081">
    <property type="protein sequence ID" value="KPV73892.1"/>
    <property type="molecule type" value="Genomic_DNA"/>
</dbReference>
<dbReference type="InterPro" id="IPR013897">
    <property type="entry name" value="Duc1"/>
</dbReference>
<feature type="compositionally biased region" description="Low complexity" evidence="1">
    <location>
        <begin position="272"/>
        <end position="297"/>
    </location>
</feature>
<feature type="compositionally biased region" description="Low complexity" evidence="1">
    <location>
        <begin position="217"/>
        <end position="241"/>
    </location>
</feature>
<protein>
    <recommendedName>
        <fullName evidence="2">Domain of unknown function at the cortex 1 domain-containing protein</fullName>
    </recommendedName>
</protein>
<dbReference type="OMA" id="APFNAGM"/>